<proteinExistence type="predicted"/>
<accession>A9D2X5</accession>
<keyword evidence="3" id="KW-1185">Reference proteome</keyword>
<protein>
    <submittedName>
        <fullName evidence="2">Mu-like prophage major head subunit gpT</fullName>
    </submittedName>
</protein>
<dbReference type="EMBL" id="ABIA03000004">
    <property type="protein sequence ID" value="EDQ34292.1"/>
    <property type="molecule type" value="Genomic_DNA"/>
</dbReference>
<dbReference type="STRING" id="411684.HPDFL43_14882"/>
<name>A9D2X5_HOEPD</name>
<reference evidence="2 3" key="1">
    <citation type="submission" date="2007-10" db="EMBL/GenBank/DDBJ databases">
        <authorList>
            <person name="Wagner-Dobler I."/>
            <person name="Ferriera S."/>
            <person name="Johnson J."/>
            <person name="Kravitz S."/>
            <person name="Beeson K."/>
            <person name="Sutton G."/>
            <person name="Rogers Y.-H."/>
            <person name="Friedman R."/>
            <person name="Frazier M."/>
            <person name="Venter J.C."/>
        </authorList>
    </citation>
    <scope>NUCLEOTIDE SEQUENCE [LARGE SCALE GENOMIC DNA]</scope>
    <source>
        <strain evidence="2 3">DFL-43</strain>
    </source>
</reference>
<evidence type="ECO:0000313" key="3">
    <source>
        <dbReference type="Proteomes" id="UP000004291"/>
    </source>
</evidence>
<gene>
    <name evidence="2" type="ORF">HPDFL43_14882</name>
</gene>
<feature type="domain" description="Bacteriophage Mu GpT" evidence="1">
    <location>
        <begin position="8"/>
        <end position="296"/>
    </location>
</feature>
<reference evidence="2 3" key="2">
    <citation type="submission" date="2012-06" db="EMBL/GenBank/DDBJ databases">
        <authorList>
            <person name="Fiebig A."/>
        </authorList>
    </citation>
    <scope>NUCLEOTIDE SEQUENCE [LARGE SCALE GENOMIC DNA]</scope>
    <source>
        <strain evidence="2 3">DFL-43</strain>
    </source>
</reference>
<sequence length="297" mass="32743">MLINSANLDALRVGFSTAFQAGLTQAPSQWSKIATRFTSTTASNKYGWLGDVPGMRKWIGPRHVHGLNQYDYSIENEPYEETIGVDRDNVEDDNLGIYAPRFSAMGRAVASSKDTLIFGLLKAGFSTPCYDGQFFFDTDHPVLDKDGSPGSVANTDGGAGAGWYLIDSKMPILPLILQIRKEAQFVSKDQPTDDNVFMEKRFLYGADGRWAAGFGFWQWTWGSKQTLNKANYRNAREALMSMKGDYGRPFGIMPDLLVVPPSLEGEALEIINAERDAAGATNVYKGTAELLVVPWLA</sequence>
<comment type="caution">
    <text evidence="2">The sequence shown here is derived from an EMBL/GenBank/DDBJ whole genome shotgun (WGS) entry which is preliminary data.</text>
</comment>
<organism evidence="2 3">
    <name type="scientific">Hoeflea phototrophica (strain DSM 17068 / NCIMB 14078 / DFL-43)</name>
    <dbReference type="NCBI Taxonomy" id="411684"/>
    <lineage>
        <taxon>Bacteria</taxon>
        <taxon>Pseudomonadati</taxon>
        <taxon>Pseudomonadota</taxon>
        <taxon>Alphaproteobacteria</taxon>
        <taxon>Hyphomicrobiales</taxon>
        <taxon>Rhizobiaceae</taxon>
        <taxon>Hoeflea</taxon>
    </lineage>
</organism>
<dbReference type="HOGENOM" id="CLU_070805_0_0_5"/>
<dbReference type="InterPro" id="IPR018774">
    <property type="entry name" value="Phage_Mu_GpT"/>
</dbReference>
<evidence type="ECO:0000313" key="2">
    <source>
        <dbReference type="EMBL" id="EDQ34292.1"/>
    </source>
</evidence>
<dbReference type="eggNOG" id="COG4397">
    <property type="taxonomic scope" value="Bacteria"/>
</dbReference>
<evidence type="ECO:0000259" key="1">
    <source>
        <dbReference type="Pfam" id="PF10124"/>
    </source>
</evidence>
<dbReference type="Proteomes" id="UP000004291">
    <property type="component" value="Chromosome"/>
</dbReference>
<dbReference type="AlphaFoldDB" id="A9D2X5"/>
<dbReference type="OrthoDB" id="9804833at2"/>
<dbReference type="RefSeq" id="WP_007198735.1">
    <property type="nucleotide sequence ID" value="NZ_CM002917.1"/>
</dbReference>
<dbReference type="Pfam" id="PF10124">
    <property type="entry name" value="Mu-like_gpT"/>
    <property type="match status" value="1"/>
</dbReference>